<dbReference type="EMBL" id="ACJN02000003">
    <property type="protein sequence ID" value="EFI33648.1"/>
    <property type="molecule type" value="Genomic_DNA"/>
</dbReference>
<name>D6SSI2_9BACT</name>
<dbReference type="GO" id="GO:0004749">
    <property type="term" value="F:ribose phosphate diphosphokinase activity"/>
    <property type="evidence" value="ECO:0007669"/>
    <property type="project" value="UniProtKB-EC"/>
</dbReference>
<keyword evidence="5" id="KW-0808">Transferase</keyword>
<evidence type="ECO:0000313" key="5">
    <source>
        <dbReference type="EMBL" id="EFI33648.1"/>
    </source>
</evidence>
<evidence type="ECO:0000313" key="6">
    <source>
        <dbReference type="Proteomes" id="UP000005496"/>
    </source>
</evidence>
<dbReference type="SUPFAM" id="SSF53271">
    <property type="entry name" value="PRTase-like"/>
    <property type="match status" value="2"/>
</dbReference>
<accession>D6SSI2</accession>
<dbReference type="GO" id="GO:0000287">
    <property type="term" value="F:magnesium ion binding"/>
    <property type="evidence" value="ECO:0007669"/>
    <property type="project" value="InterPro"/>
</dbReference>
<proteinExistence type="inferred from homology"/>
<comment type="similarity">
    <text evidence="2">Belongs to the ribose-phosphate pyrophosphokinase family.</text>
</comment>
<dbReference type="GO" id="GO:0005737">
    <property type="term" value="C:cytoplasm"/>
    <property type="evidence" value="ECO:0007669"/>
    <property type="project" value="TreeGrafter"/>
</dbReference>
<gene>
    <name evidence="5" type="ORF">Dthio_PD0984</name>
</gene>
<evidence type="ECO:0000259" key="3">
    <source>
        <dbReference type="Pfam" id="PF00156"/>
    </source>
</evidence>
<dbReference type="GO" id="GO:0016301">
    <property type="term" value="F:kinase activity"/>
    <property type="evidence" value="ECO:0007669"/>
    <property type="project" value="UniProtKB-KW"/>
</dbReference>
<reference evidence="5" key="1">
    <citation type="submission" date="2010-05" db="EMBL/GenBank/DDBJ databases">
        <title>The draft genome of Desulfonatronospira thiodismutans ASO3-1.</title>
        <authorList>
            <consortium name="US DOE Joint Genome Institute (JGI-PGF)"/>
            <person name="Lucas S."/>
            <person name="Copeland A."/>
            <person name="Lapidus A."/>
            <person name="Cheng J.-F."/>
            <person name="Bruce D."/>
            <person name="Goodwin L."/>
            <person name="Pitluck S."/>
            <person name="Chertkov O."/>
            <person name="Brettin T."/>
            <person name="Detter J.C."/>
            <person name="Han C."/>
            <person name="Land M.L."/>
            <person name="Hauser L."/>
            <person name="Kyrpides N."/>
            <person name="Mikhailova N."/>
            <person name="Muyzer G."/>
            <person name="Woyke T."/>
        </authorList>
    </citation>
    <scope>NUCLEOTIDE SEQUENCE [LARGE SCALE GENOMIC DNA]</scope>
    <source>
        <strain evidence="5">ASO3-1</strain>
    </source>
</reference>
<evidence type="ECO:0000259" key="4">
    <source>
        <dbReference type="Pfam" id="PF13793"/>
    </source>
</evidence>
<keyword evidence="6" id="KW-1185">Reference proteome</keyword>
<keyword evidence="1 2" id="KW-0545">Nucleotide biosynthesis</keyword>
<protein>
    <submittedName>
        <fullName evidence="5">Ribose-phosphate pyrophosphokinase</fullName>
        <ecNumber evidence="5">2.7.6.1</ecNumber>
    </submittedName>
</protein>
<dbReference type="SMART" id="SM01400">
    <property type="entry name" value="Pribosyltran_N"/>
    <property type="match status" value="1"/>
</dbReference>
<dbReference type="GO" id="GO:0006164">
    <property type="term" value="P:purine nucleotide biosynthetic process"/>
    <property type="evidence" value="ECO:0007669"/>
    <property type="project" value="TreeGrafter"/>
</dbReference>
<comment type="caution">
    <text evidence="5">The sequence shown here is derived from an EMBL/GenBank/DDBJ whole genome shotgun (WGS) entry which is preliminary data.</text>
</comment>
<dbReference type="RefSeq" id="WP_008870997.1">
    <property type="nucleotide sequence ID" value="NZ_ACJN02000003.1"/>
</dbReference>
<dbReference type="InterPro" id="IPR029057">
    <property type="entry name" value="PRTase-like"/>
</dbReference>
<dbReference type="OrthoDB" id="9777067at2"/>
<dbReference type="GO" id="GO:0002189">
    <property type="term" value="C:ribose phosphate diphosphokinase complex"/>
    <property type="evidence" value="ECO:0007669"/>
    <property type="project" value="TreeGrafter"/>
</dbReference>
<evidence type="ECO:0000256" key="2">
    <source>
        <dbReference type="RuleBase" id="RU004324"/>
    </source>
</evidence>
<dbReference type="NCBIfam" id="TIGR01251">
    <property type="entry name" value="ribP_PPkin"/>
    <property type="match status" value="1"/>
</dbReference>
<dbReference type="Pfam" id="PF13793">
    <property type="entry name" value="Pribosyltran_N"/>
    <property type="match status" value="1"/>
</dbReference>
<organism evidence="5 6">
    <name type="scientific">Desulfonatronospira thiodismutans ASO3-1</name>
    <dbReference type="NCBI Taxonomy" id="555779"/>
    <lineage>
        <taxon>Bacteria</taxon>
        <taxon>Pseudomonadati</taxon>
        <taxon>Thermodesulfobacteriota</taxon>
        <taxon>Desulfovibrionia</taxon>
        <taxon>Desulfovibrionales</taxon>
        <taxon>Desulfonatronovibrionaceae</taxon>
        <taxon>Desulfonatronospira</taxon>
    </lineage>
</organism>
<dbReference type="CDD" id="cd06223">
    <property type="entry name" value="PRTases_typeI"/>
    <property type="match status" value="1"/>
</dbReference>
<dbReference type="GO" id="GO:0006015">
    <property type="term" value="P:5-phosphoribose 1-diphosphate biosynthetic process"/>
    <property type="evidence" value="ECO:0007669"/>
    <property type="project" value="TreeGrafter"/>
</dbReference>
<dbReference type="Gene3D" id="3.40.50.2020">
    <property type="match status" value="2"/>
</dbReference>
<evidence type="ECO:0000256" key="1">
    <source>
        <dbReference type="ARBA" id="ARBA00022727"/>
    </source>
</evidence>
<feature type="domain" description="Phosphoribosyltransferase" evidence="3">
    <location>
        <begin position="202"/>
        <end position="249"/>
    </location>
</feature>
<dbReference type="InterPro" id="IPR005946">
    <property type="entry name" value="Rib-P_diPkinase"/>
</dbReference>
<dbReference type="PANTHER" id="PTHR10210:SF45">
    <property type="entry name" value="RIBOSE-PHOSPHATE PYROPHOSPHOKINASE 3, CHLOROPLASTIC"/>
    <property type="match status" value="1"/>
</dbReference>
<dbReference type="EC" id="2.7.6.1" evidence="5"/>
<feature type="domain" description="Ribose-phosphate pyrophosphokinase N-terminal" evidence="4">
    <location>
        <begin position="2"/>
        <end position="116"/>
    </location>
</feature>
<dbReference type="eggNOG" id="COG0462">
    <property type="taxonomic scope" value="Bacteria"/>
</dbReference>
<sequence>MIKVFCCPQMHDLARKICKASEACESGEISWNYFQDGFPNLMVHDAIGLRNSHVVFLASMDSPAEIFSQLSVIYELPRLAVKSLKVIMPYFPTGTMERVDEEGEIATAATLARMLSLVPGTMTGPVQIIIYDIHALQERFYFSDQVVPRLETAVPLLLERIQGMPDVAVAFPDEGAWKRFGRMFEGYPLITAHKVRDKDGRRVIIREGEPRGRNVIVVDDLVMTGGTLIKCRQALEEAGAKSVSAYVTHGVFPQKSWERFIDQGFERFWLTDSCPETARQVDGTDPFEVLSLAGDISRKLVT</sequence>
<dbReference type="Proteomes" id="UP000005496">
    <property type="component" value="Unassembled WGS sequence"/>
</dbReference>
<dbReference type="PANTHER" id="PTHR10210">
    <property type="entry name" value="RIBOSE-PHOSPHATE DIPHOSPHOKINASE FAMILY MEMBER"/>
    <property type="match status" value="1"/>
</dbReference>
<dbReference type="AlphaFoldDB" id="D6SSI2"/>
<dbReference type="InterPro" id="IPR000836">
    <property type="entry name" value="PRTase_dom"/>
</dbReference>
<dbReference type="InterPro" id="IPR029099">
    <property type="entry name" value="Pribosyltran_N"/>
</dbReference>
<dbReference type="Pfam" id="PF00156">
    <property type="entry name" value="Pribosyltran"/>
    <property type="match status" value="1"/>
</dbReference>